<dbReference type="InterPro" id="IPR010585">
    <property type="entry name" value="DNA_repair_prot_XRCC4"/>
</dbReference>
<dbReference type="PANTHER" id="PTHR28559">
    <property type="entry name" value="DNA REPAIR PROTEIN XRCC4"/>
    <property type="match status" value="1"/>
</dbReference>
<dbReference type="AlphaFoldDB" id="A0A9W6WV97"/>
<organism evidence="2 3">
    <name type="scientific">Phytophthora lilii</name>
    <dbReference type="NCBI Taxonomy" id="2077276"/>
    <lineage>
        <taxon>Eukaryota</taxon>
        <taxon>Sar</taxon>
        <taxon>Stramenopiles</taxon>
        <taxon>Oomycota</taxon>
        <taxon>Peronosporomycetes</taxon>
        <taxon>Peronosporales</taxon>
        <taxon>Peronosporaceae</taxon>
        <taxon>Phytophthora</taxon>
    </lineage>
</organism>
<dbReference type="SUPFAM" id="SSF58022">
    <property type="entry name" value="XRCC4, C-terminal oligomerization domain"/>
    <property type="match status" value="1"/>
</dbReference>
<reference evidence="2" key="1">
    <citation type="submission" date="2023-04" db="EMBL/GenBank/DDBJ databases">
        <title>Phytophthora lilii NBRC 32176.</title>
        <authorList>
            <person name="Ichikawa N."/>
            <person name="Sato H."/>
            <person name="Tonouchi N."/>
        </authorList>
    </citation>
    <scope>NUCLEOTIDE SEQUENCE</scope>
    <source>
        <strain evidence="2">NBRC 32176</strain>
    </source>
</reference>
<dbReference type="GO" id="GO:0005958">
    <property type="term" value="C:DNA-dependent protein kinase-DNA ligase 4 complex"/>
    <property type="evidence" value="ECO:0007669"/>
    <property type="project" value="TreeGrafter"/>
</dbReference>
<evidence type="ECO:0000256" key="1">
    <source>
        <dbReference type="SAM" id="MobiDB-lite"/>
    </source>
</evidence>
<feature type="compositionally biased region" description="Acidic residues" evidence="1">
    <location>
        <begin position="302"/>
        <end position="316"/>
    </location>
</feature>
<evidence type="ECO:0000313" key="2">
    <source>
        <dbReference type="EMBL" id="GMF28846.1"/>
    </source>
</evidence>
<dbReference type="GO" id="GO:0006310">
    <property type="term" value="P:DNA recombination"/>
    <property type="evidence" value="ECO:0007669"/>
    <property type="project" value="InterPro"/>
</dbReference>
<feature type="region of interest" description="Disordered" evidence="1">
    <location>
        <begin position="242"/>
        <end position="316"/>
    </location>
</feature>
<feature type="region of interest" description="Disordered" evidence="1">
    <location>
        <begin position="183"/>
        <end position="228"/>
    </location>
</feature>
<keyword evidence="3" id="KW-1185">Reference proteome</keyword>
<proteinExistence type="predicted"/>
<feature type="compositionally biased region" description="Pro residues" evidence="1">
    <location>
        <begin position="283"/>
        <end position="301"/>
    </location>
</feature>
<evidence type="ECO:0000313" key="3">
    <source>
        <dbReference type="Proteomes" id="UP001165083"/>
    </source>
</evidence>
<comment type="caution">
    <text evidence="2">The sequence shown here is derived from an EMBL/GenBank/DDBJ whole genome shotgun (WGS) entry which is preliminary data.</text>
</comment>
<dbReference type="GO" id="GO:0010165">
    <property type="term" value="P:response to X-ray"/>
    <property type="evidence" value="ECO:0007669"/>
    <property type="project" value="TreeGrafter"/>
</dbReference>
<dbReference type="PANTHER" id="PTHR28559:SF1">
    <property type="entry name" value="DNA REPAIR PROTEIN XRCC4"/>
    <property type="match status" value="1"/>
</dbReference>
<name>A0A9W6WV97_9STRA</name>
<dbReference type="InterPro" id="IPR014751">
    <property type="entry name" value="XRCC4-like_C"/>
</dbReference>
<accession>A0A9W6WV97</accession>
<dbReference type="Gene3D" id="1.20.5.370">
    <property type="match status" value="1"/>
</dbReference>
<protein>
    <submittedName>
        <fullName evidence="2">Unnamed protein product</fullName>
    </submittedName>
</protein>
<sequence>MSLTEVSVVDVDAGGSSSVFVLLQLEADAVQLQLLDPPALYAAQVTAAMKPRALTCSGREFVAAVAAALTGAERFELRWAKAARALTLMERAAFAVKFATLQLQPVESWRQTLHELAARQTRQREQLGRLQTQLDAARSLLKQKEALLETALQSQQRREDELFRGFCRVLNAKKDEIARLRGLHKSEQEDDASDDSRLSEEEEEEPKRHKKEAVDAYSKLPPELRQASVHISSADDLLSSMDDIIKNEQEVDDATQRGTTQTQGKKEETMRKTRKVNSSKRPVPTPKAEPEPKPPSAPPADEPMDSEEEDILDMLS</sequence>
<dbReference type="GO" id="GO:0006303">
    <property type="term" value="P:double-strand break repair via nonhomologous end joining"/>
    <property type="evidence" value="ECO:0007669"/>
    <property type="project" value="TreeGrafter"/>
</dbReference>
<gene>
    <name evidence="2" type="ORF">Plil01_001218800</name>
</gene>
<dbReference type="OrthoDB" id="68141at2759"/>
<dbReference type="GO" id="GO:0003677">
    <property type="term" value="F:DNA binding"/>
    <property type="evidence" value="ECO:0007669"/>
    <property type="project" value="InterPro"/>
</dbReference>
<dbReference type="GO" id="GO:0032807">
    <property type="term" value="C:DNA ligase IV complex"/>
    <property type="evidence" value="ECO:0007669"/>
    <property type="project" value="TreeGrafter"/>
</dbReference>
<dbReference type="Proteomes" id="UP001165083">
    <property type="component" value="Unassembled WGS sequence"/>
</dbReference>
<dbReference type="EMBL" id="BSXW01000739">
    <property type="protein sequence ID" value="GMF28846.1"/>
    <property type="molecule type" value="Genomic_DNA"/>
</dbReference>